<comment type="caution">
    <text evidence="2">The sequence shown here is derived from an EMBL/GenBank/DDBJ whole genome shotgun (WGS) entry which is preliminary data.</text>
</comment>
<dbReference type="Pfam" id="PF03819">
    <property type="entry name" value="MazG"/>
    <property type="match status" value="1"/>
</dbReference>
<dbReference type="SUPFAM" id="SSF101386">
    <property type="entry name" value="all-alpha NTP pyrophosphatases"/>
    <property type="match status" value="1"/>
</dbReference>
<reference evidence="2 3" key="1">
    <citation type="journal article" date="2016" name="Nat. Commun.">
        <title>Thousands of microbial genomes shed light on interconnected biogeochemical processes in an aquifer system.</title>
        <authorList>
            <person name="Anantharaman K."/>
            <person name="Brown C.T."/>
            <person name="Hug L.A."/>
            <person name="Sharon I."/>
            <person name="Castelle C.J."/>
            <person name="Probst A.J."/>
            <person name="Thomas B.C."/>
            <person name="Singh A."/>
            <person name="Wilkins M.J."/>
            <person name="Karaoz U."/>
            <person name="Brodie E.L."/>
            <person name="Williams K.H."/>
            <person name="Hubbard S.S."/>
            <person name="Banfield J.F."/>
        </authorList>
    </citation>
    <scope>NUCLEOTIDE SEQUENCE [LARGE SCALE GENOMIC DNA]</scope>
</reference>
<proteinExistence type="predicted"/>
<accession>A0A1F7X7H4</accession>
<sequence length="112" mass="13110">MKQYQKFAQLTAKSFKDKDKEISIWGLGVTGEAGDLAGCIKKTIYHGNDQKKGIRENIGDTMWYLAMICNFYNWDFEEVLLENIKKLKKRYPKGFTKKHASRGGKRIDWNER</sequence>
<dbReference type="InterPro" id="IPR011379">
    <property type="entry name" value="MazG-related_GP37"/>
</dbReference>
<gene>
    <name evidence="2" type="ORF">A2Z22_03100</name>
</gene>
<dbReference type="CDD" id="cd11541">
    <property type="entry name" value="NTP-PPase_u4"/>
    <property type="match status" value="1"/>
</dbReference>
<evidence type="ECO:0000259" key="1">
    <source>
        <dbReference type="Pfam" id="PF03819"/>
    </source>
</evidence>
<dbReference type="Proteomes" id="UP000177053">
    <property type="component" value="Unassembled WGS sequence"/>
</dbReference>
<dbReference type="PIRSF" id="PIRSF006639">
    <property type="entry name" value="UCP006639_pph"/>
    <property type="match status" value="1"/>
</dbReference>
<protein>
    <recommendedName>
        <fullName evidence="1">NTP pyrophosphohydrolase MazG-like domain-containing protein</fullName>
    </recommendedName>
</protein>
<dbReference type="Gene3D" id="1.10.287.1080">
    <property type="entry name" value="MazG-like"/>
    <property type="match status" value="1"/>
</dbReference>
<evidence type="ECO:0000313" key="3">
    <source>
        <dbReference type="Proteomes" id="UP000177053"/>
    </source>
</evidence>
<name>A0A1F7X7H4_9BACT</name>
<dbReference type="EMBL" id="MGFS01000028">
    <property type="protein sequence ID" value="OGM10853.1"/>
    <property type="molecule type" value="Genomic_DNA"/>
</dbReference>
<evidence type="ECO:0000313" key="2">
    <source>
        <dbReference type="EMBL" id="OGM10853.1"/>
    </source>
</evidence>
<feature type="domain" description="NTP pyrophosphohydrolase MazG-like" evidence="1">
    <location>
        <begin position="29"/>
        <end position="95"/>
    </location>
</feature>
<dbReference type="AlphaFoldDB" id="A0A1F7X7H4"/>
<dbReference type="InterPro" id="IPR004518">
    <property type="entry name" value="MazG-like_dom"/>
</dbReference>
<organism evidence="2 3">
    <name type="scientific">Candidatus Woesebacteria bacterium RBG_16_34_12</name>
    <dbReference type="NCBI Taxonomy" id="1802480"/>
    <lineage>
        <taxon>Bacteria</taxon>
        <taxon>Candidatus Woeseibacteriota</taxon>
    </lineage>
</organism>